<dbReference type="OMA" id="THTHYLD"/>
<evidence type="ECO:0000256" key="1">
    <source>
        <dbReference type="ARBA" id="ARBA00004370"/>
    </source>
</evidence>
<sequence>MLHRICCFSLALIADISSSWSFLAPSGVVGGTRNRPPPLLSPPAPCTQPSWRFASLPAGTVGDRARHRPSSSSLSALSAITGERHLAVTGRIPWEKLMISKAQGKQIFSIIRSETHVLDLSLMLILAFFSETIGKILYQRVFRRFRKDVVYDDSITRQVTETVGQAANLGLVCYFFDAVEIVLEVTGIKGKKDYSTLIAKLLYMTWFALRVRLYKRQFFEATFSGLNKFGPKVKGKESKVEIFDKISDFFLFGILSLVWIDILKIKRGNGLSSIFALGGAGTLAFTLACQDLAKKAINGLAISTSEVFVVGDQIKLGDGTSGTVTSIGWLSTEIRGSDEIITKIPNTQLSNIRVSNLSRMKLSQVKQNLRFKYQNLAKIPDLIKEIRQEIINSCPKVITNGSRPFRVKWINYGDDHIEVLVDCRLRNPPTGNGYYDAREDIMEAIARATLRVGAQFAPPTEVMVTDIQGVDVQVES</sequence>
<feature type="domain" description="Mechanosensitive ion channel MscS" evidence="6">
    <location>
        <begin position="294"/>
        <end position="359"/>
    </location>
</feature>
<dbReference type="PANTHER" id="PTHR30566">
    <property type="entry name" value="YNAI-RELATED MECHANOSENSITIVE ION CHANNEL"/>
    <property type="match status" value="1"/>
</dbReference>
<dbReference type="InParanoid" id="B8BRN4"/>
<proteinExistence type="predicted"/>
<dbReference type="InterPro" id="IPR006685">
    <property type="entry name" value="MscS_channel_2nd"/>
</dbReference>
<dbReference type="Gene3D" id="2.30.30.60">
    <property type="match status" value="1"/>
</dbReference>
<name>B8BRN4_THAPS</name>
<dbReference type="EMBL" id="CM000638">
    <property type="protein sequence ID" value="EED96569.1"/>
    <property type="molecule type" value="Genomic_DNA"/>
</dbReference>
<keyword evidence="4" id="KW-0472">Membrane</keyword>
<reference evidence="7 8" key="1">
    <citation type="journal article" date="2004" name="Science">
        <title>The genome of the diatom Thalassiosira pseudonana: ecology, evolution, and metabolism.</title>
        <authorList>
            <person name="Armbrust E.V."/>
            <person name="Berges J.A."/>
            <person name="Bowler C."/>
            <person name="Green B.R."/>
            <person name="Martinez D."/>
            <person name="Putnam N.H."/>
            <person name="Zhou S."/>
            <person name="Allen A.E."/>
            <person name="Apt K.E."/>
            <person name="Bechner M."/>
            <person name="Brzezinski M.A."/>
            <person name="Chaal B.K."/>
            <person name="Chiovitti A."/>
            <person name="Davis A.K."/>
            <person name="Demarest M.S."/>
            <person name="Detter J.C."/>
            <person name="Glavina T."/>
            <person name="Goodstein D."/>
            <person name="Hadi M.Z."/>
            <person name="Hellsten U."/>
            <person name="Hildebrand M."/>
            <person name="Jenkins B.D."/>
            <person name="Jurka J."/>
            <person name="Kapitonov V.V."/>
            <person name="Kroger N."/>
            <person name="Lau W.W."/>
            <person name="Lane T.W."/>
            <person name="Larimer F.W."/>
            <person name="Lippmeier J.C."/>
            <person name="Lucas S."/>
            <person name="Medina M."/>
            <person name="Montsant A."/>
            <person name="Obornik M."/>
            <person name="Parker M.S."/>
            <person name="Palenik B."/>
            <person name="Pazour G.J."/>
            <person name="Richardson P.M."/>
            <person name="Rynearson T.A."/>
            <person name="Saito M.A."/>
            <person name="Schwartz D.C."/>
            <person name="Thamatrakoln K."/>
            <person name="Valentin K."/>
            <person name="Vardi A."/>
            <person name="Wilkerson F.P."/>
            <person name="Rokhsar D.S."/>
        </authorList>
    </citation>
    <scope>NUCLEOTIDE SEQUENCE [LARGE SCALE GENOMIC DNA]</scope>
    <source>
        <strain evidence="7 8">CCMP1335</strain>
    </source>
</reference>
<dbReference type="STRING" id="35128.B8BRN4"/>
<feature type="signal peptide" evidence="5">
    <location>
        <begin position="1"/>
        <end position="21"/>
    </location>
</feature>
<keyword evidence="5" id="KW-0732">Signal</keyword>
<evidence type="ECO:0000256" key="5">
    <source>
        <dbReference type="SAM" id="SignalP"/>
    </source>
</evidence>
<organism evidence="7 8">
    <name type="scientific">Thalassiosira pseudonana</name>
    <name type="common">Marine diatom</name>
    <name type="synonym">Cyclotella nana</name>
    <dbReference type="NCBI Taxonomy" id="35128"/>
    <lineage>
        <taxon>Eukaryota</taxon>
        <taxon>Sar</taxon>
        <taxon>Stramenopiles</taxon>
        <taxon>Ochrophyta</taxon>
        <taxon>Bacillariophyta</taxon>
        <taxon>Coscinodiscophyceae</taxon>
        <taxon>Thalassiosirophycidae</taxon>
        <taxon>Thalassiosirales</taxon>
        <taxon>Thalassiosiraceae</taxon>
        <taxon>Thalassiosira</taxon>
    </lineage>
</organism>
<evidence type="ECO:0000313" key="7">
    <source>
        <dbReference type="EMBL" id="EED96569.1"/>
    </source>
</evidence>
<dbReference type="eggNOG" id="ENOG502RCTD">
    <property type="taxonomic scope" value="Eukaryota"/>
</dbReference>
<comment type="subcellular location">
    <subcellularLocation>
        <location evidence="1">Membrane</location>
    </subcellularLocation>
</comment>
<dbReference type="HOGENOM" id="CLU_574283_0_0_1"/>
<evidence type="ECO:0000256" key="3">
    <source>
        <dbReference type="ARBA" id="ARBA00022989"/>
    </source>
</evidence>
<feature type="chain" id="PRO_5002865844" description="Mechanosensitive ion channel MscS domain-containing protein" evidence="5">
    <location>
        <begin position="22"/>
        <end position="476"/>
    </location>
</feature>
<dbReference type="GO" id="GO:0016020">
    <property type="term" value="C:membrane"/>
    <property type="evidence" value="ECO:0007669"/>
    <property type="project" value="UniProtKB-SubCell"/>
</dbReference>
<dbReference type="InterPro" id="IPR010920">
    <property type="entry name" value="LSM_dom_sf"/>
</dbReference>
<dbReference type="GeneID" id="7445530"/>
<dbReference type="RefSeq" id="XP_002286928.1">
    <property type="nucleotide sequence ID" value="XM_002286892.1"/>
</dbReference>
<dbReference type="Proteomes" id="UP000001449">
    <property type="component" value="Chromosome 1"/>
</dbReference>
<evidence type="ECO:0000256" key="4">
    <source>
        <dbReference type="ARBA" id="ARBA00023136"/>
    </source>
</evidence>
<evidence type="ECO:0000259" key="6">
    <source>
        <dbReference type="Pfam" id="PF00924"/>
    </source>
</evidence>
<dbReference type="AlphaFoldDB" id="B8BRN4"/>
<protein>
    <recommendedName>
        <fullName evidence="6">Mechanosensitive ion channel MscS domain-containing protein</fullName>
    </recommendedName>
</protein>
<dbReference type="Gene3D" id="1.10.287.1260">
    <property type="match status" value="1"/>
</dbReference>
<dbReference type="PaxDb" id="35128-Thaps20952"/>
<keyword evidence="3" id="KW-1133">Transmembrane helix</keyword>
<evidence type="ECO:0000313" key="8">
    <source>
        <dbReference type="Proteomes" id="UP000001449"/>
    </source>
</evidence>
<keyword evidence="2" id="KW-0812">Transmembrane</keyword>
<keyword evidence="8" id="KW-1185">Reference proteome</keyword>
<dbReference type="SUPFAM" id="SSF50182">
    <property type="entry name" value="Sm-like ribonucleoproteins"/>
    <property type="match status" value="1"/>
</dbReference>
<dbReference type="KEGG" id="tps:THAPSDRAFT_20952"/>
<reference evidence="7 8" key="2">
    <citation type="journal article" date="2008" name="Nature">
        <title>The Phaeodactylum genome reveals the evolutionary history of diatom genomes.</title>
        <authorList>
            <person name="Bowler C."/>
            <person name="Allen A.E."/>
            <person name="Badger J.H."/>
            <person name="Grimwood J."/>
            <person name="Jabbari K."/>
            <person name="Kuo A."/>
            <person name="Maheswari U."/>
            <person name="Martens C."/>
            <person name="Maumus F."/>
            <person name="Otillar R.P."/>
            <person name="Rayko E."/>
            <person name="Salamov A."/>
            <person name="Vandepoele K."/>
            <person name="Beszteri B."/>
            <person name="Gruber A."/>
            <person name="Heijde M."/>
            <person name="Katinka M."/>
            <person name="Mock T."/>
            <person name="Valentin K."/>
            <person name="Verret F."/>
            <person name="Berges J.A."/>
            <person name="Brownlee C."/>
            <person name="Cadoret J.P."/>
            <person name="Chiovitti A."/>
            <person name="Choi C.J."/>
            <person name="Coesel S."/>
            <person name="De Martino A."/>
            <person name="Detter J.C."/>
            <person name="Durkin C."/>
            <person name="Falciatore A."/>
            <person name="Fournet J."/>
            <person name="Haruta M."/>
            <person name="Huysman M.J."/>
            <person name="Jenkins B.D."/>
            <person name="Jiroutova K."/>
            <person name="Jorgensen R.E."/>
            <person name="Joubert Y."/>
            <person name="Kaplan A."/>
            <person name="Kroger N."/>
            <person name="Kroth P.G."/>
            <person name="La Roche J."/>
            <person name="Lindquist E."/>
            <person name="Lommer M."/>
            <person name="Martin-Jezequel V."/>
            <person name="Lopez P.J."/>
            <person name="Lucas S."/>
            <person name="Mangogna M."/>
            <person name="McGinnis K."/>
            <person name="Medlin L.K."/>
            <person name="Montsant A."/>
            <person name="Oudot-Le Secq M.P."/>
            <person name="Napoli C."/>
            <person name="Obornik M."/>
            <person name="Parker M.S."/>
            <person name="Petit J.L."/>
            <person name="Porcel B.M."/>
            <person name="Poulsen N."/>
            <person name="Robison M."/>
            <person name="Rychlewski L."/>
            <person name="Rynearson T.A."/>
            <person name="Schmutz J."/>
            <person name="Shapiro H."/>
            <person name="Siaut M."/>
            <person name="Stanley M."/>
            <person name="Sussman M.R."/>
            <person name="Taylor A.R."/>
            <person name="Vardi A."/>
            <person name="von Dassow P."/>
            <person name="Vyverman W."/>
            <person name="Willis A."/>
            <person name="Wyrwicz L.S."/>
            <person name="Rokhsar D.S."/>
            <person name="Weissenbach J."/>
            <person name="Armbrust E.V."/>
            <person name="Green B.R."/>
            <person name="Van de Peer Y."/>
            <person name="Grigoriev I.V."/>
        </authorList>
    </citation>
    <scope>NUCLEOTIDE SEQUENCE [LARGE SCALE GENOMIC DNA]</scope>
    <source>
        <strain evidence="7 8">CCMP1335</strain>
    </source>
</reference>
<dbReference type="GO" id="GO:0055085">
    <property type="term" value="P:transmembrane transport"/>
    <property type="evidence" value="ECO:0007669"/>
    <property type="project" value="InterPro"/>
</dbReference>
<dbReference type="InterPro" id="IPR023408">
    <property type="entry name" value="MscS_beta-dom_sf"/>
</dbReference>
<dbReference type="Pfam" id="PF00924">
    <property type="entry name" value="MS_channel_2nd"/>
    <property type="match status" value="1"/>
</dbReference>
<evidence type="ECO:0000256" key="2">
    <source>
        <dbReference type="ARBA" id="ARBA00022692"/>
    </source>
</evidence>
<dbReference type="PANTHER" id="PTHR30566:SF5">
    <property type="entry name" value="MECHANOSENSITIVE ION CHANNEL PROTEIN 1, MITOCHONDRIAL-RELATED"/>
    <property type="match status" value="1"/>
</dbReference>
<accession>B8BRN4</accession>
<gene>
    <name evidence="7" type="ORF">THAPSDRAFT_20952</name>
</gene>